<keyword evidence="2" id="KW-0963">Cytoplasm</keyword>
<evidence type="ECO:0000256" key="4">
    <source>
        <dbReference type="ARBA" id="ARBA00022741"/>
    </source>
</evidence>
<evidence type="ECO:0000256" key="5">
    <source>
        <dbReference type="ARBA" id="ARBA00022840"/>
    </source>
</evidence>
<evidence type="ECO:0000313" key="9">
    <source>
        <dbReference type="Proteomes" id="UP001158576"/>
    </source>
</evidence>
<dbReference type="PROSITE" id="PS51221">
    <property type="entry name" value="TTL"/>
    <property type="match status" value="1"/>
</dbReference>
<dbReference type="EMBL" id="OU015569">
    <property type="protein sequence ID" value="CAG5096876.1"/>
    <property type="molecule type" value="Genomic_DNA"/>
</dbReference>
<keyword evidence="9" id="KW-1185">Reference proteome</keyword>
<evidence type="ECO:0000256" key="1">
    <source>
        <dbReference type="ARBA" id="ARBA00004496"/>
    </source>
</evidence>
<evidence type="ECO:0000313" key="8">
    <source>
        <dbReference type="EMBL" id="CAG5096876.1"/>
    </source>
</evidence>
<evidence type="ECO:0000256" key="2">
    <source>
        <dbReference type="ARBA" id="ARBA00022490"/>
    </source>
</evidence>
<organism evidence="8 9">
    <name type="scientific">Oikopleura dioica</name>
    <name type="common">Tunicate</name>
    <dbReference type="NCBI Taxonomy" id="34765"/>
    <lineage>
        <taxon>Eukaryota</taxon>
        <taxon>Metazoa</taxon>
        <taxon>Chordata</taxon>
        <taxon>Tunicata</taxon>
        <taxon>Appendicularia</taxon>
        <taxon>Copelata</taxon>
        <taxon>Oikopleuridae</taxon>
        <taxon>Oikopleura</taxon>
    </lineage>
</organism>
<keyword evidence="4" id="KW-0547">Nucleotide-binding</keyword>
<dbReference type="PANTHER" id="PTHR45870:SF7">
    <property type="entry name" value="TUBULIN MONOGLYCYLASE TTLL3-LIKE ISOFORM X2"/>
    <property type="match status" value="1"/>
</dbReference>
<name>A0ABN7SG49_OIKDI</name>
<dbReference type="PANTHER" id="PTHR45870">
    <property type="entry name" value="TUBULIN MONOGLYCYLASE TTLL3"/>
    <property type="match status" value="1"/>
</dbReference>
<feature type="compositionally biased region" description="Acidic residues" evidence="7">
    <location>
        <begin position="26"/>
        <end position="37"/>
    </location>
</feature>
<comment type="subcellular location">
    <subcellularLocation>
        <location evidence="1">Cytoplasm</location>
    </subcellularLocation>
</comment>
<comment type="catalytic activity">
    <reaction evidence="6">
        <text>L-glutamyl-[protein] + glycine + ATP = glycyl-L-glutamyl-[protein] + ADP + phosphate + H(+)</text>
        <dbReference type="Rhea" id="RHEA:67180"/>
        <dbReference type="Rhea" id="RHEA-COMP:10208"/>
        <dbReference type="Rhea" id="RHEA-COMP:17207"/>
        <dbReference type="ChEBI" id="CHEBI:15378"/>
        <dbReference type="ChEBI" id="CHEBI:29973"/>
        <dbReference type="ChEBI" id="CHEBI:30616"/>
        <dbReference type="ChEBI" id="CHEBI:43474"/>
        <dbReference type="ChEBI" id="CHEBI:57305"/>
        <dbReference type="ChEBI" id="CHEBI:167890"/>
        <dbReference type="ChEBI" id="CHEBI:456216"/>
    </reaction>
    <physiologicalReaction direction="left-to-right" evidence="6">
        <dbReference type="Rhea" id="RHEA:67181"/>
    </physiologicalReaction>
</comment>
<sequence length="328" mass="37926">MRDRGWIEKITPKTKRFHCGAKSDANDDDIDKSDDDLDEDDLDEREILISRALRDVEPHLQFVPLHRIDFNHIPKEIVLNHFPKAQFVTKTGLTLALKNMAWFSDRHADEFYPRCYILGDKDDNAAFQDDFRTCAMTAFLKSAERQNKAVHQDDYIEVTPPGFVEECFLEFALEIFQKHFEFQEEGSIAESIITLAKQTSINMEEGESTEQWNKFLEAFYKVAYSGYHIAGAKERADDISNALSSYYMRNPQAEIEGEKNLWIVKPGAMSRGRGIAVYKNLKEITDILGPDLTVIANNRWVAQKYIERPLLINGVKFDIRQWFLITGQ</sequence>
<keyword evidence="3" id="KW-0436">Ligase</keyword>
<dbReference type="Gene3D" id="3.30.1490.20">
    <property type="entry name" value="ATP-grasp fold, A domain"/>
    <property type="match status" value="1"/>
</dbReference>
<dbReference type="SUPFAM" id="SSF56059">
    <property type="entry name" value="Glutathione synthetase ATP-binding domain-like"/>
    <property type="match status" value="1"/>
</dbReference>
<dbReference type="Proteomes" id="UP001158576">
    <property type="component" value="Chromosome XSR"/>
</dbReference>
<accession>A0ABN7SG49</accession>
<dbReference type="InterPro" id="IPR013815">
    <property type="entry name" value="ATP_grasp_subdomain_1"/>
</dbReference>
<dbReference type="InterPro" id="IPR004344">
    <property type="entry name" value="TTL/TTLL_fam"/>
</dbReference>
<evidence type="ECO:0000256" key="6">
    <source>
        <dbReference type="ARBA" id="ARBA00048944"/>
    </source>
</evidence>
<feature type="region of interest" description="Disordered" evidence="7">
    <location>
        <begin position="18"/>
        <end position="37"/>
    </location>
</feature>
<protein>
    <submittedName>
        <fullName evidence="8">Oidioi.mRNA.OKI2018_I69.XSR.g14824.t1.cds</fullName>
    </submittedName>
</protein>
<evidence type="ECO:0000256" key="3">
    <source>
        <dbReference type="ARBA" id="ARBA00022598"/>
    </source>
</evidence>
<gene>
    <name evidence="8" type="ORF">OKIOD_LOCUS6382</name>
</gene>
<keyword evidence="5" id="KW-0067">ATP-binding</keyword>
<proteinExistence type="predicted"/>
<reference evidence="8 9" key="1">
    <citation type="submission" date="2021-04" db="EMBL/GenBank/DDBJ databases">
        <authorList>
            <person name="Bliznina A."/>
        </authorList>
    </citation>
    <scope>NUCLEOTIDE SEQUENCE [LARGE SCALE GENOMIC DNA]</scope>
</reference>
<dbReference type="Pfam" id="PF03133">
    <property type="entry name" value="TTL"/>
    <property type="match status" value="1"/>
</dbReference>
<dbReference type="InterPro" id="IPR051437">
    <property type="entry name" value="TTLL_monoglycylase"/>
</dbReference>
<evidence type="ECO:0000256" key="7">
    <source>
        <dbReference type="SAM" id="MobiDB-lite"/>
    </source>
</evidence>